<dbReference type="Gene3D" id="3.30.750.44">
    <property type="match status" value="1"/>
</dbReference>
<gene>
    <name evidence="2" type="ORF">EAE32_00360</name>
</gene>
<dbReference type="AlphaFoldDB" id="A0A3L9L734"/>
<dbReference type="CDD" id="cd06567">
    <property type="entry name" value="Peptidase_S41"/>
    <property type="match status" value="1"/>
</dbReference>
<dbReference type="Gene3D" id="3.90.226.10">
    <property type="entry name" value="2-enoyl-CoA Hydratase, Chain A, domain 1"/>
    <property type="match status" value="1"/>
</dbReference>
<dbReference type="GO" id="GO:0006508">
    <property type="term" value="P:proteolysis"/>
    <property type="evidence" value="ECO:0007669"/>
    <property type="project" value="InterPro"/>
</dbReference>
<dbReference type="InterPro" id="IPR029045">
    <property type="entry name" value="ClpP/crotonase-like_dom_sf"/>
</dbReference>
<proteinExistence type="predicted"/>
<sequence>MLSEPSHRRQPPIGFPQGIGARAAGRARASSRHAGSPILREDVATAGRWTLWHRVWACARGHHVLMSLQGIAANRPFHIDFPASLVDGATLALLVQERHELEAVLGVPVVFSEPPGGCFRWVAERVEPGEVPSLAWDAGSGRLVSRAADSNGLMATFSLLQTLAHSPGPQVSATPAGTIDEAIERIRTECETSYPYFTLRGLDWGALCADVMEDRPRTWEEFIPWASRWVARLGDAHTAVLDHDAGVSHPLYTAELHANGATMIEVPQTSAAFAAGVRVGWVVQIDDPAHWLRTVGASPQQHRRMAARRAMAFNGPERSFGATDPRTCRSVTWVERAVPHALEQLMTVRKNRAGDAVVVLRAFDPSAGIECVLDEVCAAATQRQHMVLDLRGNVGGDIMLAGRVRDRFLRTRTMVGSAAFTDGRGGLSEPQPRWAEPPVHGAWPGTLTVRVDASTYSAAEDFLVGVKGLDHVTVVGERTGGGSGRPRTVPLGPGCSLRISTAITYDRLGNPVEFHGIAPDRCSGTD</sequence>
<accession>A0A3L9L734</accession>
<dbReference type="SUPFAM" id="SSF52096">
    <property type="entry name" value="ClpP/crotonase"/>
    <property type="match status" value="1"/>
</dbReference>
<dbReference type="InterPro" id="IPR005151">
    <property type="entry name" value="Tail-specific_protease"/>
</dbReference>
<feature type="domain" description="Tail specific protease" evidence="1">
    <location>
        <begin position="315"/>
        <end position="526"/>
    </location>
</feature>
<evidence type="ECO:0000313" key="3">
    <source>
        <dbReference type="Proteomes" id="UP000277871"/>
    </source>
</evidence>
<evidence type="ECO:0000259" key="1">
    <source>
        <dbReference type="SMART" id="SM00245"/>
    </source>
</evidence>
<reference evidence="2 3" key="1">
    <citation type="submission" date="2018-10" db="EMBL/GenBank/DDBJ databases">
        <title>Kocuria tytonicola, new bacteria from the preen glands of American barn owls (Tyto furcata).</title>
        <authorList>
            <person name="Braun M.S."/>
            <person name="Wang E."/>
            <person name="Zimmermann S."/>
            <person name="Boutin S."/>
            <person name="Wagner H."/>
            <person name="Wink M."/>
        </authorList>
    </citation>
    <scope>NUCLEOTIDE SEQUENCE [LARGE SCALE GENOMIC DNA]</scope>
    <source>
        <strain evidence="2 3">473</strain>
    </source>
</reference>
<dbReference type="GO" id="GO:0008236">
    <property type="term" value="F:serine-type peptidase activity"/>
    <property type="evidence" value="ECO:0007669"/>
    <property type="project" value="InterPro"/>
</dbReference>
<dbReference type="SMART" id="SM00245">
    <property type="entry name" value="TSPc"/>
    <property type="match status" value="1"/>
</dbReference>
<protein>
    <recommendedName>
        <fullName evidence="1">Tail specific protease domain-containing protein</fullName>
    </recommendedName>
</protein>
<organism evidence="2 3">
    <name type="scientific">Kocuria tytonicola</name>
    <dbReference type="NCBI Taxonomy" id="2055946"/>
    <lineage>
        <taxon>Bacteria</taxon>
        <taxon>Bacillati</taxon>
        <taxon>Actinomycetota</taxon>
        <taxon>Actinomycetes</taxon>
        <taxon>Micrococcales</taxon>
        <taxon>Micrococcaceae</taxon>
        <taxon>Kocuria</taxon>
    </lineage>
</organism>
<dbReference type="Proteomes" id="UP000277871">
    <property type="component" value="Unassembled WGS sequence"/>
</dbReference>
<dbReference type="Pfam" id="PF03572">
    <property type="entry name" value="Peptidase_S41"/>
    <property type="match status" value="1"/>
</dbReference>
<keyword evidence="3" id="KW-1185">Reference proteome</keyword>
<comment type="caution">
    <text evidence="2">The sequence shown here is derived from an EMBL/GenBank/DDBJ whole genome shotgun (WGS) entry which is preliminary data.</text>
</comment>
<dbReference type="EMBL" id="RDEX01000001">
    <property type="protein sequence ID" value="RLY93749.1"/>
    <property type="molecule type" value="Genomic_DNA"/>
</dbReference>
<name>A0A3L9L734_9MICC</name>
<evidence type="ECO:0000313" key="2">
    <source>
        <dbReference type="EMBL" id="RLY93749.1"/>
    </source>
</evidence>